<dbReference type="InterPro" id="IPR036236">
    <property type="entry name" value="Znf_C2H2_sf"/>
</dbReference>
<accession>A0A9Q0M317</accession>
<feature type="domain" description="C2H2-type" evidence="9">
    <location>
        <begin position="685"/>
        <end position="714"/>
    </location>
</feature>
<dbReference type="SMART" id="SM00355">
    <property type="entry name" value="ZnF_C2H2"/>
    <property type="match status" value="14"/>
</dbReference>
<evidence type="ECO:0000256" key="4">
    <source>
        <dbReference type="ARBA" id="ARBA00022833"/>
    </source>
</evidence>
<dbReference type="OrthoDB" id="6489045at2759"/>
<evidence type="ECO:0000313" key="10">
    <source>
        <dbReference type="EMBL" id="KAJ6217939.1"/>
    </source>
</evidence>
<dbReference type="InterPro" id="IPR013087">
    <property type="entry name" value="Znf_C2H2_type"/>
</dbReference>
<feature type="domain" description="C2H2-type" evidence="9">
    <location>
        <begin position="410"/>
        <end position="439"/>
    </location>
</feature>
<evidence type="ECO:0000256" key="3">
    <source>
        <dbReference type="ARBA" id="ARBA00022771"/>
    </source>
</evidence>
<feature type="domain" description="C2H2-type" evidence="9">
    <location>
        <begin position="791"/>
        <end position="820"/>
    </location>
</feature>
<dbReference type="PANTHER" id="PTHR46179">
    <property type="entry name" value="ZINC FINGER PROTEIN"/>
    <property type="match status" value="1"/>
</dbReference>
<dbReference type="GO" id="GO:0005634">
    <property type="term" value="C:nucleus"/>
    <property type="evidence" value="ECO:0007669"/>
    <property type="project" value="UniProtKB-SubCell"/>
</dbReference>
<evidence type="ECO:0000256" key="5">
    <source>
        <dbReference type="ARBA" id="ARBA00023015"/>
    </source>
</evidence>
<name>A0A9Q0M317_BLOTA</name>
<dbReference type="GO" id="GO:0008270">
    <property type="term" value="F:zinc ion binding"/>
    <property type="evidence" value="ECO:0007669"/>
    <property type="project" value="UniProtKB-KW"/>
</dbReference>
<feature type="domain" description="C2H2-type" evidence="9">
    <location>
        <begin position="377"/>
        <end position="406"/>
    </location>
</feature>
<keyword evidence="6" id="KW-0804">Transcription</keyword>
<organism evidence="10 11">
    <name type="scientific">Blomia tropicalis</name>
    <name type="common">Mite</name>
    <dbReference type="NCBI Taxonomy" id="40697"/>
    <lineage>
        <taxon>Eukaryota</taxon>
        <taxon>Metazoa</taxon>
        <taxon>Ecdysozoa</taxon>
        <taxon>Arthropoda</taxon>
        <taxon>Chelicerata</taxon>
        <taxon>Arachnida</taxon>
        <taxon>Acari</taxon>
        <taxon>Acariformes</taxon>
        <taxon>Sarcoptiformes</taxon>
        <taxon>Astigmata</taxon>
        <taxon>Glycyphagoidea</taxon>
        <taxon>Echimyopodidae</taxon>
        <taxon>Blomia</taxon>
    </lineage>
</organism>
<keyword evidence="11" id="KW-1185">Reference proteome</keyword>
<feature type="domain" description="C2H2-type" evidence="9">
    <location>
        <begin position="441"/>
        <end position="471"/>
    </location>
</feature>
<evidence type="ECO:0000256" key="1">
    <source>
        <dbReference type="ARBA" id="ARBA00004123"/>
    </source>
</evidence>
<evidence type="ECO:0000256" key="7">
    <source>
        <dbReference type="ARBA" id="ARBA00023242"/>
    </source>
</evidence>
<comment type="caution">
    <text evidence="10">The sequence shown here is derived from an EMBL/GenBank/DDBJ whole genome shotgun (WGS) entry which is preliminary data.</text>
</comment>
<dbReference type="SUPFAM" id="SSF57667">
    <property type="entry name" value="beta-beta-alpha zinc fingers"/>
    <property type="match status" value="2"/>
</dbReference>
<evidence type="ECO:0000256" key="6">
    <source>
        <dbReference type="ARBA" id="ARBA00023163"/>
    </source>
</evidence>
<dbReference type="PANTHER" id="PTHR46179:SF13">
    <property type="entry name" value="C2H2-TYPE DOMAIN-CONTAINING PROTEIN"/>
    <property type="match status" value="1"/>
</dbReference>
<keyword evidence="3 8" id="KW-0863">Zinc-finger</keyword>
<dbReference type="PROSITE" id="PS00028">
    <property type="entry name" value="ZINC_FINGER_C2H2_1"/>
    <property type="match status" value="6"/>
</dbReference>
<dbReference type="Proteomes" id="UP001142055">
    <property type="component" value="Chromosome 3"/>
</dbReference>
<evidence type="ECO:0000313" key="11">
    <source>
        <dbReference type="Proteomes" id="UP001142055"/>
    </source>
</evidence>
<reference evidence="10" key="1">
    <citation type="submission" date="2022-12" db="EMBL/GenBank/DDBJ databases">
        <title>Genome assemblies of Blomia tropicalis.</title>
        <authorList>
            <person name="Cui Y."/>
        </authorList>
    </citation>
    <scope>NUCLEOTIDE SEQUENCE</scope>
    <source>
        <tissue evidence="10">Adult mites</tissue>
    </source>
</reference>
<proteinExistence type="predicted"/>
<protein>
    <recommendedName>
        <fullName evidence="9">C2H2-type domain-containing protein</fullName>
    </recommendedName>
</protein>
<dbReference type="GO" id="GO:0006357">
    <property type="term" value="P:regulation of transcription by RNA polymerase II"/>
    <property type="evidence" value="ECO:0007669"/>
    <property type="project" value="TreeGrafter"/>
</dbReference>
<keyword evidence="7" id="KW-0539">Nucleus</keyword>
<evidence type="ECO:0000256" key="8">
    <source>
        <dbReference type="PROSITE-ProRule" id="PRU00042"/>
    </source>
</evidence>
<feature type="domain" description="C2H2-type" evidence="9">
    <location>
        <begin position="317"/>
        <end position="344"/>
    </location>
</feature>
<keyword evidence="5" id="KW-0805">Transcription regulation</keyword>
<dbReference type="OMA" id="CEMCNEM"/>
<dbReference type="Pfam" id="PF00096">
    <property type="entry name" value="zf-C2H2"/>
    <property type="match status" value="2"/>
</dbReference>
<evidence type="ECO:0000256" key="2">
    <source>
        <dbReference type="ARBA" id="ARBA00022723"/>
    </source>
</evidence>
<feature type="domain" description="C2H2-type" evidence="9">
    <location>
        <begin position="746"/>
        <end position="776"/>
    </location>
</feature>
<comment type="subcellular location">
    <subcellularLocation>
        <location evidence="1">Nucleus</location>
    </subcellularLocation>
</comment>
<evidence type="ECO:0000259" key="9">
    <source>
        <dbReference type="PROSITE" id="PS50157"/>
    </source>
</evidence>
<dbReference type="InterPro" id="IPR051061">
    <property type="entry name" value="Zinc_finger_trans_reg"/>
</dbReference>
<dbReference type="EMBL" id="JAPWDV010000003">
    <property type="protein sequence ID" value="KAJ6217939.1"/>
    <property type="molecule type" value="Genomic_DNA"/>
</dbReference>
<gene>
    <name evidence="10" type="ORF">RDWZM_009096</name>
</gene>
<keyword evidence="2" id="KW-0479">Metal-binding</keyword>
<keyword evidence="4" id="KW-0862">Zinc</keyword>
<dbReference type="PROSITE" id="PS50157">
    <property type="entry name" value="ZINC_FINGER_C2H2_2"/>
    <property type="match status" value="8"/>
</dbReference>
<dbReference type="Gene3D" id="3.30.160.60">
    <property type="entry name" value="Classic Zinc Finger"/>
    <property type="match status" value="5"/>
</dbReference>
<dbReference type="AlphaFoldDB" id="A0A9Q0M317"/>
<sequence>MGLQTNDPSTVPVTDSVSESITDGTIVQNIAQFNEDGQQQQQPQGTTEQIASEVQALFNLAQSNHTINDGQQDQHISQETDSHQEILDIKQELHSDETIELTTVPAESVPMIFQDGEPISLEIFLNQQDLQMKSLQGDLSYVNKCFEIMYKFKSVFDMVVEDYFKTDTHFKYKNVYDDLESDLIAIIEEDEEKYQTLLNNVNIDMLLTEDDQMEFIDGGHLLDGDDSDIGVRINPISVGSDSPVNSSIRKLPGQKTADMPECPACGYRARCRLKLEAHILEHTDDPLVVCNHEGCEMPFNIHRMFQHEKDYHPEVTLTCEMCNEMFESKTMLTQHYKLHIKRKEKLHCDMCDYTDIYVGRMDRHKQNVHGIAISKQFKCEYDGCSRVFKDRASYYTHSLIHKDRSLVYKHKCEYDGCNSAFKRRRNLNLHMTKHGAGRKRFTCVVENCKRGYYREKELTRHMELCHNDDLNDNSGYQTIGDSKAKQEFGGEESKKSIVQVDFAHSNATTTSMVTRSVTASSSNENNEENIIYVKTLNDGQNVVNVIPCDGMEVDDENSGQIQAEHVVEVDENDDKRVDMDESNSNHEVLCEGDSPITDECELCLIKFDSESELVSHLKERHHQYTIKAYHCDFHGCTFTTHFRSILGKHKNNQHGGKYKCEVCGKLSKDSGNHNRHRNIHKNVLYRCRYENCEAVYKSWKAYCVHVLTHSNEQPVFKCDFPQCKYVTYYMNTLNVHKLTHSDLRNFFCPYEGCGKGFKRNGDLNKHITHSHKGVKRPQKKRKSMNDSQVLYRCAGANCSFVASDSETLAKHEEEHAGENLETYKFEITSEAEV</sequence>
<feature type="domain" description="C2H2-type" evidence="9">
    <location>
        <begin position="658"/>
        <end position="680"/>
    </location>
</feature>